<dbReference type="InParanoid" id="A0A804PSD0"/>
<organism evidence="3 4">
    <name type="scientific">Zea mays</name>
    <name type="common">Maize</name>
    <dbReference type="NCBI Taxonomy" id="4577"/>
    <lineage>
        <taxon>Eukaryota</taxon>
        <taxon>Viridiplantae</taxon>
        <taxon>Streptophyta</taxon>
        <taxon>Embryophyta</taxon>
        <taxon>Tracheophyta</taxon>
        <taxon>Spermatophyta</taxon>
        <taxon>Magnoliopsida</taxon>
        <taxon>Liliopsida</taxon>
        <taxon>Poales</taxon>
        <taxon>Poaceae</taxon>
        <taxon>PACMAD clade</taxon>
        <taxon>Panicoideae</taxon>
        <taxon>Andropogonodae</taxon>
        <taxon>Andropogoneae</taxon>
        <taxon>Tripsacinae</taxon>
        <taxon>Zea</taxon>
    </lineage>
</organism>
<evidence type="ECO:0000256" key="1">
    <source>
        <dbReference type="SAM" id="Coils"/>
    </source>
</evidence>
<reference evidence="3" key="3">
    <citation type="submission" date="2021-05" db="UniProtKB">
        <authorList>
            <consortium name="EnsemblPlants"/>
        </authorList>
    </citation>
    <scope>IDENTIFICATION</scope>
    <source>
        <strain evidence="3">cv. B73</strain>
    </source>
</reference>
<sequence>MEEKTAKKAASNKSEVHPLNVVKVTMEDLTEADRKEIEEEIAREMEEKRNERLACFRKTKNGVIKQIGGASTSSKKVSSSVTCEELAHMIDTAVASKYGTDVTEITHMISEGVRNSFDTFRSEFKQDMNNNNMPRQIRYIVQQVQGELQGKRVENLSYAPSYNGAVARNDVNQTVNERSGDSVMNFNLQQPYYQSMAYGPSIPPIGNKIPQGFVPNDYRIGEQRALLSASGVTHTAAEGERSEGVREQVARTLREFAFEPKGHTRDFKRPRTPEWAQGGFSGQRGGSLNWRSREDCAHAESQYLFSQREFPKRPYLETE</sequence>
<dbReference type="Proteomes" id="UP000007305">
    <property type="component" value="Chromosome 6"/>
</dbReference>
<dbReference type="AlphaFoldDB" id="A0A804PSD0"/>
<evidence type="ECO:0000256" key="2">
    <source>
        <dbReference type="SAM" id="MobiDB-lite"/>
    </source>
</evidence>
<reference evidence="4" key="1">
    <citation type="journal article" date="2009" name="Science">
        <title>The B73 maize genome: complexity, diversity, and dynamics.</title>
        <authorList>
            <person name="Schnable P.S."/>
            <person name="Ware D."/>
            <person name="Fulton R.S."/>
            <person name="Stein J.C."/>
            <person name="Wei F."/>
            <person name="Pasternak S."/>
            <person name="Liang C."/>
            <person name="Zhang J."/>
            <person name="Fulton L."/>
            <person name="Graves T.A."/>
            <person name="Minx P."/>
            <person name="Reily A.D."/>
            <person name="Courtney L."/>
            <person name="Kruchowski S.S."/>
            <person name="Tomlinson C."/>
            <person name="Strong C."/>
            <person name="Delehaunty K."/>
            <person name="Fronick C."/>
            <person name="Courtney B."/>
            <person name="Rock S.M."/>
            <person name="Belter E."/>
            <person name="Du F."/>
            <person name="Kim K."/>
            <person name="Abbott R.M."/>
            <person name="Cotton M."/>
            <person name="Levy A."/>
            <person name="Marchetto P."/>
            <person name="Ochoa K."/>
            <person name="Jackson S.M."/>
            <person name="Gillam B."/>
            <person name="Chen W."/>
            <person name="Yan L."/>
            <person name="Higginbotham J."/>
            <person name="Cardenas M."/>
            <person name="Waligorski J."/>
            <person name="Applebaum E."/>
            <person name="Phelps L."/>
            <person name="Falcone J."/>
            <person name="Kanchi K."/>
            <person name="Thane T."/>
            <person name="Scimone A."/>
            <person name="Thane N."/>
            <person name="Henke J."/>
            <person name="Wang T."/>
            <person name="Ruppert J."/>
            <person name="Shah N."/>
            <person name="Rotter K."/>
            <person name="Hodges J."/>
            <person name="Ingenthron E."/>
            <person name="Cordes M."/>
            <person name="Kohlberg S."/>
            <person name="Sgro J."/>
            <person name="Delgado B."/>
            <person name="Mead K."/>
            <person name="Chinwalla A."/>
            <person name="Leonard S."/>
            <person name="Crouse K."/>
            <person name="Collura K."/>
            <person name="Kudrna D."/>
            <person name="Currie J."/>
            <person name="He R."/>
            <person name="Angelova A."/>
            <person name="Rajasekar S."/>
            <person name="Mueller T."/>
            <person name="Lomeli R."/>
            <person name="Scara G."/>
            <person name="Ko A."/>
            <person name="Delaney K."/>
            <person name="Wissotski M."/>
            <person name="Lopez G."/>
            <person name="Campos D."/>
            <person name="Braidotti M."/>
            <person name="Ashley E."/>
            <person name="Golser W."/>
            <person name="Kim H."/>
            <person name="Lee S."/>
            <person name="Lin J."/>
            <person name="Dujmic Z."/>
            <person name="Kim W."/>
            <person name="Talag J."/>
            <person name="Zuccolo A."/>
            <person name="Fan C."/>
            <person name="Sebastian A."/>
            <person name="Kramer M."/>
            <person name="Spiegel L."/>
            <person name="Nascimento L."/>
            <person name="Zutavern T."/>
            <person name="Miller B."/>
            <person name="Ambroise C."/>
            <person name="Muller S."/>
            <person name="Spooner W."/>
            <person name="Narechania A."/>
            <person name="Ren L."/>
            <person name="Wei S."/>
            <person name="Kumari S."/>
            <person name="Faga B."/>
            <person name="Levy M.J."/>
            <person name="McMahan L."/>
            <person name="Van Buren P."/>
            <person name="Vaughn M.W."/>
            <person name="Ying K."/>
            <person name="Yeh C.-T."/>
            <person name="Emrich S.J."/>
            <person name="Jia Y."/>
            <person name="Kalyanaraman A."/>
            <person name="Hsia A.-P."/>
            <person name="Barbazuk W.B."/>
            <person name="Baucom R.S."/>
            <person name="Brutnell T.P."/>
            <person name="Carpita N.C."/>
            <person name="Chaparro C."/>
            <person name="Chia J.-M."/>
            <person name="Deragon J.-M."/>
            <person name="Estill J.C."/>
            <person name="Fu Y."/>
            <person name="Jeddeloh J.A."/>
            <person name="Han Y."/>
            <person name="Lee H."/>
            <person name="Li P."/>
            <person name="Lisch D.R."/>
            <person name="Liu S."/>
            <person name="Liu Z."/>
            <person name="Nagel D.H."/>
            <person name="McCann M.C."/>
            <person name="SanMiguel P."/>
            <person name="Myers A.M."/>
            <person name="Nettleton D."/>
            <person name="Nguyen J."/>
            <person name="Penning B.W."/>
            <person name="Ponnala L."/>
            <person name="Schneider K.L."/>
            <person name="Schwartz D.C."/>
            <person name="Sharma A."/>
            <person name="Soderlund C."/>
            <person name="Springer N.M."/>
            <person name="Sun Q."/>
            <person name="Wang H."/>
            <person name="Waterman M."/>
            <person name="Westerman R."/>
            <person name="Wolfgruber T.K."/>
            <person name="Yang L."/>
            <person name="Yu Y."/>
            <person name="Zhang L."/>
            <person name="Zhou S."/>
            <person name="Zhu Q."/>
            <person name="Bennetzen J.L."/>
            <person name="Dawe R.K."/>
            <person name="Jiang J."/>
            <person name="Jiang N."/>
            <person name="Presting G.G."/>
            <person name="Wessler S.R."/>
            <person name="Aluru S."/>
            <person name="Martienssen R.A."/>
            <person name="Clifton S.W."/>
            <person name="McCombie W.R."/>
            <person name="Wing R.A."/>
            <person name="Wilson R.K."/>
        </authorList>
    </citation>
    <scope>NUCLEOTIDE SEQUENCE [LARGE SCALE GENOMIC DNA]</scope>
    <source>
        <strain evidence="4">cv. B73</strain>
    </source>
</reference>
<keyword evidence="4" id="KW-1185">Reference proteome</keyword>
<feature type="region of interest" description="Disordered" evidence="2">
    <location>
        <begin position="260"/>
        <end position="292"/>
    </location>
</feature>
<reference evidence="3" key="2">
    <citation type="submission" date="2019-07" db="EMBL/GenBank/DDBJ databases">
        <authorList>
            <person name="Seetharam A."/>
            <person name="Woodhouse M."/>
            <person name="Cannon E."/>
        </authorList>
    </citation>
    <scope>NUCLEOTIDE SEQUENCE [LARGE SCALE GENOMIC DNA]</scope>
    <source>
        <strain evidence="3">cv. B73</strain>
    </source>
</reference>
<feature type="coiled-coil region" evidence="1">
    <location>
        <begin position="27"/>
        <end position="54"/>
    </location>
</feature>
<dbReference type="EnsemblPlants" id="Zm00001eb268930_T001">
    <property type="protein sequence ID" value="Zm00001eb268930_P001"/>
    <property type="gene ID" value="Zm00001eb268930"/>
</dbReference>
<keyword evidence="1" id="KW-0175">Coiled coil</keyword>
<protein>
    <submittedName>
        <fullName evidence="3">Uncharacterized protein</fullName>
    </submittedName>
</protein>
<evidence type="ECO:0000313" key="3">
    <source>
        <dbReference type="EnsemblPlants" id="Zm00001eb268930_P001"/>
    </source>
</evidence>
<proteinExistence type="predicted"/>
<accession>A0A804PSD0</accession>
<feature type="compositionally biased region" description="Basic and acidic residues" evidence="2">
    <location>
        <begin position="260"/>
        <end position="272"/>
    </location>
</feature>
<dbReference type="Gramene" id="Zm00001eb268930_T001">
    <property type="protein sequence ID" value="Zm00001eb268930_P001"/>
    <property type="gene ID" value="Zm00001eb268930"/>
</dbReference>
<evidence type="ECO:0000313" key="4">
    <source>
        <dbReference type="Proteomes" id="UP000007305"/>
    </source>
</evidence>
<name>A0A804PSD0_MAIZE</name>